<protein>
    <recommendedName>
        <fullName evidence="7">Pseudoazurin</fullName>
    </recommendedName>
</protein>
<keyword evidence="3 8" id="KW-0479">Metal-binding</keyword>
<evidence type="ECO:0000256" key="4">
    <source>
        <dbReference type="ARBA" id="ARBA00022764"/>
    </source>
</evidence>
<dbReference type="CDD" id="cd04218">
    <property type="entry name" value="Pseudoazurin"/>
    <property type="match status" value="1"/>
</dbReference>
<proteinExistence type="predicted"/>
<evidence type="ECO:0000256" key="8">
    <source>
        <dbReference type="PIRSR" id="PIRSR602386-1"/>
    </source>
</evidence>
<sequence length="142" mass="15721">MIIRSLTALLLLTGPVWAEVHEVKMLNSNDTGNMVYEPDFLTVAPGDTIKFIPTDPSHNAESIKEMTPEGAEPIKGKINQELEVTLTEEGIYGIKCTPHYAMGMVMLIEVGEGHEITLPEKMPRGVQNRFDDILERAGREAS</sequence>
<dbReference type="Proteomes" id="UP000199054">
    <property type="component" value="Unassembled WGS sequence"/>
</dbReference>
<dbReference type="GO" id="GO:0005507">
    <property type="term" value="F:copper ion binding"/>
    <property type="evidence" value="ECO:0007669"/>
    <property type="project" value="UniProtKB-UniRule"/>
</dbReference>
<evidence type="ECO:0000256" key="1">
    <source>
        <dbReference type="ARBA" id="ARBA00004418"/>
    </source>
</evidence>
<comment type="cofactor">
    <cofactor evidence="8">
        <name>Cu cation</name>
        <dbReference type="ChEBI" id="CHEBI:23378"/>
    </cofactor>
    <text evidence="8">Binds 1 copper ion per subunit.</text>
</comment>
<dbReference type="Pfam" id="PF00127">
    <property type="entry name" value="Copper-bind"/>
    <property type="match status" value="1"/>
</dbReference>
<organism evidence="11 12">
    <name type="scientific">Paracoccus alcaliphilus</name>
    <dbReference type="NCBI Taxonomy" id="34002"/>
    <lineage>
        <taxon>Bacteria</taxon>
        <taxon>Pseudomonadati</taxon>
        <taxon>Pseudomonadota</taxon>
        <taxon>Alphaproteobacteria</taxon>
        <taxon>Rhodobacterales</taxon>
        <taxon>Paracoccaceae</taxon>
        <taxon>Paracoccus</taxon>
    </lineage>
</organism>
<reference evidence="11 12" key="1">
    <citation type="submission" date="2016-10" db="EMBL/GenBank/DDBJ databases">
        <authorList>
            <person name="de Groot N.N."/>
        </authorList>
    </citation>
    <scope>NUCLEOTIDE SEQUENCE [LARGE SCALE GENOMIC DNA]</scope>
    <source>
        <strain evidence="11 12">DSM 8512</strain>
    </source>
</reference>
<feature type="chain" id="PRO_5011645839" description="Pseudoazurin" evidence="9">
    <location>
        <begin position="19"/>
        <end position="142"/>
    </location>
</feature>
<keyword evidence="9" id="KW-0732">Signal</keyword>
<dbReference type="SUPFAM" id="SSF49503">
    <property type="entry name" value="Cupredoxins"/>
    <property type="match status" value="1"/>
</dbReference>
<dbReference type="InterPro" id="IPR001235">
    <property type="entry name" value="Copper_blue_Plastocyanin"/>
</dbReference>
<dbReference type="InterPro" id="IPR012745">
    <property type="entry name" value="Pseudoazurin"/>
</dbReference>
<keyword evidence="2" id="KW-0813">Transport</keyword>
<keyword evidence="12" id="KW-1185">Reference proteome</keyword>
<evidence type="ECO:0000259" key="10">
    <source>
        <dbReference type="Pfam" id="PF00127"/>
    </source>
</evidence>
<feature type="signal peptide" evidence="9">
    <location>
        <begin position="1"/>
        <end position="18"/>
    </location>
</feature>
<keyword evidence="5" id="KW-0249">Electron transport</keyword>
<evidence type="ECO:0000256" key="9">
    <source>
        <dbReference type="SAM" id="SignalP"/>
    </source>
</evidence>
<evidence type="ECO:0000256" key="7">
    <source>
        <dbReference type="NCBIfam" id="TIGR02375"/>
    </source>
</evidence>
<dbReference type="GO" id="GO:0042597">
    <property type="term" value="C:periplasmic space"/>
    <property type="evidence" value="ECO:0007669"/>
    <property type="project" value="UniProtKB-SubCell"/>
</dbReference>
<evidence type="ECO:0000256" key="2">
    <source>
        <dbReference type="ARBA" id="ARBA00022448"/>
    </source>
</evidence>
<dbReference type="GO" id="GO:0009055">
    <property type="term" value="F:electron transfer activity"/>
    <property type="evidence" value="ECO:0007669"/>
    <property type="project" value="InterPro"/>
</dbReference>
<comment type="subcellular location">
    <subcellularLocation>
        <location evidence="1">Periplasm</location>
    </subcellularLocation>
</comment>
<keyword evidence="4" id="KW-0574">Periplasm</keyword>
<dbReference type="EMBL" id="FODE01000001">
    <property type="protein sequence ID" value="SEN13553.1"/>
    <property type="molecule type" value="Genomic_DNA"/>
</dbReference>
<dbReference type="InterPro" id="IPR000923">
    <property type="entry name" value="BlueCu_1"/>
</dbReference>
<dbReference type="NCBIfam" id="TIGR02375">
    <property type="entry name" value="pseudoazurin"/>
    <property type="match status" value="1"/>
</dbReference>
<dbReference type="RefSeq" id="WP_090610127.1">
    <property type="nucleotide sequence ID" value="NZ_CP067124.1"/>
</dbReference>
<evidence type="ECO:0000313" key="12">
    <source>
        <dbReference type="Proteomes" id="UP000199054"/>
    </source>
</evidence>
<dbReference type="OrthoDB" id="7510199at2"/>
<dbReference type="Gene3D" id="2.60.40.420">
    <property type="entry name" value="Cupredoxins - blue copper proteins"/>
    <property type="match status" value="1"/>
</dbReference>
<keyword evidence="6 8" id="KW-0186">Copper</keyword>
<gene>
    <name evidence="11" type="ORF">SAMN04489859_1001149</name>
</gene>
<name>A0A1H8E283_9RHOB</name>
<accession>A0A1H8E283</accession>
<dbReference type="PRINTS" id="PR00155">
    <property type="entry name" value="AMICYANIN"/>
</dbReference>
<dbReference type="PRINTS" id="PR00156">
    <property type="entry name" value="COPPERBLUE"/>
</dbReference>
<dbReference type="STRING" id="34002.SAMN04489859_1001149"/>
<evidence type="ECO:0000313" key="11">
    <source>
        <dbReference type="EMBL" id="SEN13553.1"/>
    </source>
</evidence>
<feature type="binding site" evidence="8">
    <location>
        <position position="99"/>
    </location>
    <ligand>
        <name>Cu cation</name>
        <dbReference type="ChEBI" id="CHEBI:23378"/>
    </ligand>
</feature>
<dbReference type="InterPro" id="IPR002386">
    <property type="entry name" value="Amicyanin/Pseudoazurin"/>
</dbReference>
<feature type="binding site" evidence="8">
    <location>
        <position position="58"/>
    </location>
    <ligand>
        <name>Cu cation</name>
        <dbReference type="ChEBI" id="CHEBI:23378"/>
    </ligand>
</feature>
<feature type="domain" description="Blue (type 1) copper" evidence="10">
    <location>
        <begin position="24"/>
        <end position="110"/>
    </location>
</feature>
<evidence type="ECO:0000256" key="6">
    <source>
        <dbReference type="ARBA" id="ARBA00023008"/>
    </source>
</evidence>
<feature type="binding site" evidence="8">
    <location>
        <position position="96"/>
    </location>
    <ligand>
        <name>Cu cation</name>
        <dbReference type="ChEBI" id="CHEBI:23378"/>
    </ligand>
</feature>
<dbReference type="AlphaFoldDB" id="A0A1H8E283"/>
<dbReference type="InterPro" id="IPR008972">
    <property type="entry name" value="Cupredoxin"/>
</dbReference>
<feature type="binding site" evidence="8">
    <location>
        <position position="104"/>
    </location>
    <ligand>
        <name>Cu cation</name>
        <dbReference type="ChEBI" id="CHEBI:23378"/>
    </ligand>
</feature>
<evidence type="ECO:0000256" key="5">
    <source>
        <dbReference type="ARBA" id="ARBA00022982"/>
    </source>
</evidence>
<evidence type="ECO:0000256" key="3">
    <source>
        <dbReference type="ARBA" id="ARBA00022723"/>
    </source>
</evidence>